<comment type="caution">
    <text evidence="2">The sequence shown here is derived from an EMBL/GenBank/DDBJ whole genome shotgun (WGS) entry which is preliminary data.</text>
</comment>
<name>A0AAV4MJD6_CAEEX</name>
<feature type="compositionally biased region" description="Low complexity" evidence="1">
    <location>
        <begin position="65"/>
        <end position="76"/>
    </location>
</feature>
<dbReference type="AlphaFoldDB" id="A0AAV4MJD6"/>
<gene>
    <name evidence="2" type="ORF">CEXT_209061</name>
</gene>
<evidence type="ECO:0000313" key="3">
    <source>
        <dbReference type="Proteomes" id="UP001054945"/>
    </source>
</evidence>
<accession>A0AAV4MJD6</accession>
<dbReference type="Proteomes" id="UP001054945">
    <property type="component" value="Unassembled WGS sequence"/>
</dbReference>
<keyword evidence="3" id="KW-1185">Reference proteome</keyword>
<dbReference type="EMBL" id="BPLR01019845">
    <property type="protein sequence ID" value="GIX72415.1"/>
    <property type="molecule type" value="Genomic_DNA"/>
</dbReference>
<evidence type="ECO:0000313" key="2">
    <source>
        <dbReference type="EMBL" id="GIX72415.1"/>
    </source>
</evidence>
<feature type="region of interest" description="Disordered" evidence="1">
    <location>
        <begin position="65"/>
        <end position="85"/>
    </location>
</feature>
<evidence type="ECO:0000256" key="1">
    <source>
        <dbReference type="SAM" id="MobiDB-lite"/>
    </source>
</evidence>
<sequence>MHFYPCIHFGKLISKHSSSLPDFIDDLVFFWFRSERRAFADPHRAKFWREQDRASLSPELLLGRPPTTAPILTTAPRGTPRPSLAKLPTSTARYANLVTGQLGL</sequence>
<proteinExistence type="predicted"/>
<reference evidence="2 3" key="1">
    <citation type="submission" date="2021-06" db="EMBL/GenBank/DDBJ databases">
        <title>Caerostris extrusa draft genome.</title>
        <authorList>
            <person name="Kono N."/>
            <person name="Arakawa K."/>
        </authorList>
    </citation>
    <scope>NUCLEOTIDE SEQUENCE [LARGE SCALE GENOMIC DNA]</scope>
</reference>
<organism evidence="2 3">
    <name type="scientific">Caerostris extrusa</name>
    <name type="common">Bark spider</name>
    <name type="synonym">Caerostris bankana</name>
    <dbReference type="NCBI Taxonomy" id="172846"/>
    <lineage>
        <taxon>Eukaryota</taxon>
        <taxon>Metazoa</taxon>
        <taxon>Ecdysozoa</taxon>
        <taxon>Arthropoda</taxon>
        <taxon>Chelicerata</taxon>
        <taxon>Arachnida</taxon>
        <taxon>Araneae</taxon>
        <taxon>Araneomorphae</taxon>
        <taxon>Entelegynae</taxon>
        <taxon>Araneoidea</taxon>
        <taxon>Araneidae</taxon>
        <taxon>Caerostris</taxon>
    </lineage>
</organism>
<evidence type="ECO:0008006" key="4">
    <source>
        <dbReference type="Google" id="ProtNLM"/>
    </source>
</evidence>
<protein>
    <recommendedName>
        <fullName evidence="4">Ycf15</fullName>
    </recommendedName>
</protein>